<dbReference type="GO" id="GO:0003677">
    <property type="term" value="F:DNA binding"/>
    <property type="evidence" value="ECO:0007669"/>
    <property type="project" value="UniProtKB-KW"/>
</dbReference>
<evidence type="ECO:0000313" key="5">
    <source>
        <dbReference type="Proteomes" id="UP000007796"/>
    </source>
</evidence>
<dbReference type="eggNOG" id="KOG2973">
    <property type="taxonomic scope" value="Eukaryota"/>
</dbReference>
<dbReference type="PANTHER" id="PTHR13387">
    <property type="entry name" value="PROTEIN HGH1 HOMOLOG"/>
    <property type="match status" value="1"/>
</dbReference>
<accession>F0XUT7</accession>
<dbReference type="Pfam" id="PF04063">
    <property type="entry name" value="DUF383"/>
    <property type="match status" value="1"/>
</dbReference>
<keyword evidence="4" id="KW-0238">DNA-binding</keyword>
<reference evidence="4 5" key="1">
    <citation type="journal article" date="2011" name="Proc. Natl. Acad. Sci. U.S.A.">
        <title>Genome and transcriptome analyses of the mountain pine beetle-fungal symbiont Grosmannia clavigera, a lodgepole pine pathogen.</title>
        <authorList>
            <person name="DiGuistini S."/>
            <person name="Wang Y."/>
            <person name="Liao N.Y."/>
            <person name="Taylor G."/>
            <person name="Tanguay P."/>
            <person name="Feau N."/>
            <person name="Henrissat B."/>
            <person name="Chan S.K."/>
            <person name="Hesse-Orce U."/>
            <person name="Alamouti S.M."/>
            <person name="Tsui C.K.M."/>
            <person name="Docking R.T."/>
            <person name="Levasseur A."/>
            <person name="Haridas S."/>
            <person name="Robertson G."/>
            <person name="Birol I."/>
            <person name="Holt R.A."/>
            <person name="Marra M.A."/>
            <person name="Hamelin R.C."/>
            <person name="Hirst M."/>
            <person name="Jones S.J.M."/>
            <person name="Bohlmann J."/>
            <person name="Breuil C."/>
        </authorList>
    </citation>
    <scope>NUCLEOTIDE SEQUENCE [LARGE SCALE GENOMIC DNA]</scope>
    <source>
        <strain evidence="5">kw1407 / UAMH 11150</strain>
    </source>
</reference>
<keyword evidence="5" id="KW-1185">Reference proteome</keyword>
<protein>
    <submittedName>
        <fullName evidence="4">DNA-binding protein</fullName>
    </submittedName>
</protein>
<evidence type="ECO:0000259" key="2">
    <source>
        <dbReference type="Pfam" id="PF04063"/>
    </source>
</evidence>
<evidence type="ECO:0000256" key="1">
    <source>
        <dbReference type="ARBA" id="ARBA00006712"/>
    </source>
</evidence>
<dbReference type="SUPFAM" id="SSF48371">
    <property type="entry name" value="ARM repeat"/>
    <property type="match status" value="1"/>
</dbReference>
<dbReference type="FunCoup" id="F0XUT7">
    <property type="interactions" value="969"/>
</dbReference>
<evidence type="ECO:0000313" key="4">
    <source>
        <dbReference type="EMBL" id="EFW98846.1"/>
    </source>
</evidence>
<dbReference type="AlphaFoldDB" id="F0XUT7"/>
<dbReference type="STRING" id="655863.F0XUT7"/>
<dbReference type="InParanoid" id="F0XUT7"/>
<dbReference type="InterPro" id="IPR007205">
    <property type="entry name" value="Protein_HGH1_N"/>
</dbReference>
<proteinExistence type="inferred from homology"/>
<dbReference type="GeneID" id="25977937"/>
<dbReference type="InterPro" id="IPR016024">
    <property type="entry name" value="ARM-type_fold"/>
</dbReference>
<feature type="domain" description="Protein HGH1 C-terminal" evidence="3">
    <location>
        <begin position="233"/>
        <end position="286"/>
    </location>
</feature>
<dbReference type="GO" id="GO:0061770">
    <property type="term" value="F:translation elongation factor binding"/>
    <property type="evidence" value="ECO:0007669"/>
    <property type="project" value="EnsemblFungi"/>
</dbReference>
<sequence length="304" mass="34571">MPTELEEKIAEHVITILINLSGDPEVLNNLASDQKFLDLIFACVTNEAEPNANLMAMLLANLAKSDDLKGILERTQKPSEKLSSDDRVINQLMDLFVKGFDGSFNKNADYDYLAYFFADMAKHAEVRQHLVTKQPYDNVVPITKITVFTNHKSDVRRKGVASMLKNVAFDVPSHPAFLSDDEINLLPYLLLPLAGNETYDEDEMLDMLPDLQFLPPDKQRDPDSSILQTHVETLTLLTTTREGRDLMRRIQVYPLIRETHLRVDDEDLREACDRLVNVLMRDEADTGAVPLAEEEDEDERIVEV</sequence>
<organism evidence="5">
    <name type="scientific">Grosmannia clavigera (strain kw1407 / UAMH 11150)</name>
    <name type="common">Blue stain fungus</name>
    <name type="synonym">Graphiocladiella clavigera</name>
    <dbReference type="NCBI Taxonomy" id="655863"/>
    <lineage>
        <taxon>Eukaryota</taxon>
        <taxon>Fungi</taxon>
        <taxon>Dikarya</taxon>
        <taxon>Ascomycota</taxon>
        <taxon>Pezizomycotina</taxon>
        <taxon>Sordariomycetes</taxon>
        <taxon>Sordariomycetidae</taxon>
        <taxon>Ophiostomatales</taxon>
        <taxon>Ophiostomataceae</taxon>
        <taxon>Leptographium</taxon>
    </lineage>
</organism>
<dbReference type="GO" id="GO:0006457">
    <property type="term" value="P:protein folding"/>
    <property type="evidence" value="ECO:0007669"/>
    <property type="project" value="EnsemblFungi"/>
</dbReference>
<evidence type="ECO:0000259" key="3">
    <source>
        <dbReference type="Pfam" id="PF04064"/>
    </source>
</evidence>
<feature type="domain" description="Protein HGH1 N-terminal" evidence="2">
    <location>
        <begin position="44"/>
        <end position="227"/>
    </location>
</feature>
<dbReference type="OrthoDB" id="338814at2759"/>
<dbReference type="InterPro" id="IPR007206">
    <property type="entry name" value="Protein_HGH1_C"/>
</dbReference>
<dbReference type="HOGENOM" id="CLU_037769_2_1_1"/>
<dbReference type="PANTHER" id="PTHR13387:SF9">
    <property type="entry name" value="PROTEIN HGH1 HOMOLOG"/>
    <property type="match status" value="1"/>
</dbReference>
<dbReference type="Pfam" id="PF04064">
    <property type="entry name" value="DUF384"/>
    <property type="match status" value="1"/>
</dbReference>
<gene>
    <name evidence="4" type="ORF">CMQ_4698</name>
</gene>
<comment type="similarity">
    <text evidence="1">Belongs to the HGH1 family.</text>
</comment>
<dbReference type="EMBL" id="GL630006">
    <property type="protein sequence ID" value="EFW98846.1"/>
    <property type="molecule type" value="Genomic_DNA"/>
</dbReference>
<name>F0XUT7_GROCL</name>
<dbReference type="InterPro" id="IPR039717">
    <property type="entry name" value="Hgh1"/>
</dbReference>
<dbReference type="RefSeq" id="XP_014168329.1">
    <property type="nucleotide sequence ID" value="XM_014312854.1"/>
</dbReference>
<dbReference type="Proteomes" id="UP000007796">
    <property type="component" value="Unassembled WGS sequence"/>
</dbReference>